<feature type="active site" description="Proton acceptor" evidence="3">
    <location>
        <position position="256"/>
    </location>
</feature>
<evidence type="ECO:0000256" key="4">
    <source>
        <dbReference type="RuleBase" id="RU003833"/>
    </source>
</evidence>
<evidence type="ECO:0000313" key="7">
    <source>
        <dbReference type="EMBL" id="KAJ7308040.1"/>
    </source>
</evidence>
<dbReference type="GO" id="GO:0045134">
    <property type="term" value="F:UDP phosphatase activity"/>
    <property type="evidence" value="ECO:0007669"/>
    <property type="project" value="TreeGrafter"/>
</dbReference>
<evidence type="ECO:0000256" key="1">
    <source>
        <dbReference type="ARBA" id="ARBA00009283"/>
    </source>
</evidence>
<evidence type="ECO:0000256" key="5">
    <source>
        <dbReference type="SAM" id="MobiDB-lite"/>
    </source>
</evidence>
<dbReference type="EMBL" id="JAPFRF010000018">
    <property type="protein sequence ID" value="KAJ7308040.1"/>
    <property type="molecule type" value="Genomic_DNA"/>
</dbReference>
<dbReference type="GO" id="GO:0004382">
    <property type="term" value="F:GDP phosphatase activity"/>
    <property type="evidence" value="ECO:0007669"/>
    <property type="project" value="TreeGrafter"/>
</dbReference>
<dbReference type="Pfam" id="PF01150">
    <property type="entry name" value="GDA1_CD39"/>
    <property type="match status" value="1"/>
</dbReference>
<dbReference type="AlphaFoldDB" id="A0A9Q0XAA4"/>
<gene>
    <name evidence="7" type="ORF">JRQ81_008541</name>
</gene>
<accession>A0A9Q0XAA4</accession>
<feature type="transmembrane region" description="Helical" evidence="6">
    <location>
        <begin position="96"/>
        <end position="120"/>
    </location>
</feature>
<keyword evidence="6" id="KW-0812">Transmembrane</keyword>
<dbReference type="GO" id="GO:0009134">
    <property type="term" value="P:nucleoside diphosphate catabolic process"/>
    <property type="evidence" value="ECO:0007669"/>
    <property type="project" value="TreeGrafter"/>
</dbReference>
<evidence type="ECO:0000313" key="8">
    <source>
        <dbReference type="Proteomes" id="UP001142489"/>
    </source>
</evidence>
<dbReference type="GO" id="GO:0017111">
    <property type="term" value="F:ribonucleoside triphosphate phosphatase activity"/>
    <property type="evidence" value="ECO:0007669"/>
    <property type="project" value="TreeGrafter"/>
</dbReference>
<dbReference type="OrthoDB" id="6372431at2759"/>
<comment type="caution">
    <text evidence="7">The sequence shown here is derived from an EMBL/GenBank/DDBJ whole genome shotgun (WGS) entry which is preliminary data.</text>
</comment>
<sequence length="333" mass="36048">MEGPDGAATRGHRDARRRAEGGLGASETDPSGAEETRQWLVSGCGSLLFFGRWPPASELEGEVEVNGRTVLLGGTSFGVPVASRGAFEMAFKLKDWFLPGALLVLAIFSLTALILSLVAIHNVTQPVGNKYGMVFDAGSSHTSLFIYQWPGDKENNTGMVSQAFSCHVNGSGISSYADDPPKAGDSLRECLDEAMRVIPPAQQRETPAYLGATAGMRLLRMENASLSDQVLKAVGETIQQYPVNFRGAQIITGNDEGAYGWITINYLLDSFTKADSSEIGWSLGYMLNLTNLIPSENPRRLRGHEEGVWVASVFFIAISLAICLVLMVLHFLR</sequence>
<dbReference type="InterPro" id="IPR000407">
    <property type="entry name" value="GDA1_CD39_NTPase"/>
</dbReference>
<dbReference type="GO" id="GO:0005886">
    <property type="term" value="C:plasma membrane"/>
    <property type="evidence" value="ECO:0007669"/>
    <property type="project" value="TreeGrafter"/>
</dbReference>
<protein>
    <recommendedName>
        <fullName evidence="9">Ectonucleoside triphosphate diphosphohydrolase 8</fullName>
    </recommendedName>
</protein>
<dbReference type="Gene3D" id="3.30.420.150">
    <property type="entry name" value="Exopolyphosphatase. Domain 2"/>
    <property type="match status" value="1"/>
</dbReference>
<dbReference type="FunFam" id="3.30.420.40:FF:000068">
    <property type="entry name" value="Ectonucleoside triphosphate diphosphohydrolase 1"/>
    <property type="match status" value="1"/>
</dbReference>
<keyword evidence="6" id="KW-1133">Transmembrane helix</keyword>
<dbReference type="PROSITE" id="PS01238">
    <property type="entry name" value="GDA1_CD39_NTPASE"/>
    <property type="match status" value="1"/>
</dbReference>
<name>A0A9Q0XAA4_9SAUR</name>
<reference evidence="7" key="1">
    <citation type="journal article" date="2023" name="DNA Res.">
        <title>Chromosome-level genome assembly of Phrynocephalus forsythii using third-generation DNA sequencing and Hi-C analysis.</title>
        <authorList>
            <person name="Qi Y."/>
            <person name="Zhao W."/>
            <person name="Zhao Y."/>
            <person name="Niu C."/>
            <person name="Cao S."/>
            <person name="Zhang Y."/>
        </authorList>
    </citation>
    <scope>NUCLEOTIDE SEQUENCE</scope>
    <source>
        <tissue evidence="7">Muscle</tissue>
    </source>
</reference>
<evidence type="ECO:0008006" key="9">
    <source>
        <dbReference type="Google" id="ProtNLM"/>
    </source>
</evidence>
<dbReference type="PANTHER" id="PTHR11782:SF117">
    <property type="entry name" value="ECTONUCLEOSIDE TRIPHOSPHATE DIPHOSPHOHYDROLASE 8"/>
    <property type="match status" value="1"/>
</dbReference>
<organism evidence="7 8">
    <name type="scientific">Phrynocephalus forsythii</name>
    <dbReference type="NCBI Taxonomy" id="171643"/>
    <lineage>
        <taxon>Eukaryota</taxon>
        <taxon>Metazoa</taxon>
        <taxon>Chordata</taxon>
        <taxon>Craniata</taxon>
        <taxon>Vertebrata</taxon>
        <taxon>Euteleostomi</taxon>
        <taxon>Lepidosauria</taxon>
        <taxon>Squamata</taxon>
        <taxon>Bifurcata</taxon>
        <taxon>Unidentata</taxon>
        <taxon>Episquamata</taxon>
        <taxon>Toxicofera</taxon>
        <taxon>Iguania</taxon>
        <taxon>Acrodonta</taxon>
        <taxon>Agamidae</taxon>
        <taxon>Agaminae</taxon>
        <taxon>Phrynocephalus</taxon>
    </lineage>
</organism>
<comment type="similarity">
    <text evidence="1 4">Belongs to the GDA1/CD39 NTPase family.</text>
</comment>
<proteinExistence type="inferred from homology"/>
<dbReference type="Proteomes" id="UP001142489">
    <property type="component" value="Unassembled WGS sequence"/>
</dbReference>
<evidence type="ECO:0000256" key="6">
    <source>
        <dbReference type="SAM" id="Phobius"/>
    </source>
</evidence>
<dbReference type="PANTHER" id="PTHR11782">
    <property type="entry name" value="ADENOSINE/GUANOSINE DIPHOSPHATASE"/>
    <property type="match status" value="1"/>
</dbReference>
<keyword evidence="6" id="KW-0472">Membrane</keyword>
<keyword evidence="8" id="KW-1185">Reference proteome</keyword>
<evidence type="ECO:0000256" key="3">
    <source>
        <dbReference type="PIRSR" id="PIRSR600407-1"/>
    </source>
</evidence>
<evidence type="ECO:0000256" key="2">
    <source>
        <dbReference type="ARBA" id="ARBA00022801"/>
    </source>
</evidence>
<dbReference type="Gene3D" id="3.30.420.40">
    <property type="match status" value="1"/>
</dbReference>
<feature type="transmembrane region" description="Helical" evidence="6">
    <location>
        <begin position="308"/>
        <end position="332"/>
    </location>
</feature>
<feature type="region of interest" description="Disordered" evidence="5">
    <location>
        <begin position="1"/>
        <end position="35"/>
    </location>
</feature>
<keyword evidence="2 4" id="KW-0378">Hydrolase</keyword>